<name>A0A222MYG7_9BACT</name>
<dbReference type="OrthoDB" id="5337924at2"/>
<evidence type="ECO:0000313" key="3">
    <source>
        <dbReference type="Proteomes" id="UP000201169"/>
    </source>
</evidence>
<keyword evidence="1" id="KW-0175">Coiled coil</keyword>
<dbReference type="RefSeq" id="WP_094325844.1">
    <property type="nucleotide sequence ID" value="NZ_CP022347.1"/>
</dbReference>
<dbReference type="KEGG" id="cavi:CAV_1417"/>
<reference evidence="2 3" key="1">
    <citation type="submission" date="2017-07" db="EMBL/GenBank/DDBJ databases">
        <title>Analysis of two Campylobacter avium genomes and identification of a novel hippuricase gene.</title>
        <authorList>
            <person name="Miller W.G."/>
            <person name="Chapman M.H."/>
            <person name="Yee E."/>
            <person name="Revez J."/>
            <person name="Bono J.L."/>
            <person name="Rossi M."/>
        </authorList>
    </citation>
    <scope>NUCLEOTIDE SEQUENCE [LARGE SCALE GENOMIC DNA]</scope>
    <source>
        <strain evidence="2 3">LMG 24591</strain>
    </source>
</reference>
<keyword evidence="3" id="KW-1185">Reference proteome</keyword>
<dbReference type="EMBL" id="CP022347">
    <property type="protein sequence ID" value="ASQ31037.1"/>
    <property type="molecule type" value="Genomic_DNA"/>
</dbReference>
<gene>
    <name evidence="2" type="ORF">CAV_1417</name>
</gene>
<dbReference type="AlphaFoldDB" id="A0A222MYG7"/>
<organism evidence="2 3">
    <name type="scientific">Campylobacter avium LMG 24591</name>
    <dbReference type="NCBI Taxonomy" id="522484"/>
    <lineage>
        <taxon>Bacteria</taxon>
        <taxon>Pseudomonadati</taxon>
        <taxon>Campylobacterota</taxon>
        <taxon>Epsilonproteobacteria</taxon>
        <taxon>Campylobacterales</taxon>
        <taxon>Campylobacteraceae</taxon>
        <taxon>Campylobacter</taxon>
    </lineage>
</organism>
<accession>A0A222MYG7</accession>
<dbReference type="Proteomes" id="UP000201169">
    <property type="component" value="Chromosome"/>
</dbReference>
<protein>
    <submittedName>
        <fullName evidence="2">Uncharacterized protein</fullName>
    </submittedName>
</protein>
<evidence type="ECO:0000313" key="2">
    <source>
        <dbReference type="EMBL" id="ASQ31037.1"/>
    </source>
</evidence>
<sequence length="372" mass="43344">MENTLILFEKLLLENKEKAKDILEDLAFNLLQKRKQNRQLDNEILLNFLSVLKKIGLFDNENLTRLIRVFMKLSIKAEEDKLYQYIGESELLKAKINQQKNILKNEISRSFYDIKTMLEASSFKNELENSINDAFLFEIEALEILKETAESAFITTLENGQDIEFMANEITKHLLYSTLNETDYKKERILKSAQIILTCAFELANESKIFAKELCFGAIKGVRDGIILGLEKFKQSFAYCKLEEDLSLKEKELIDIENDFINMLRMECKRLDNPAKDIIQNLLDNELDTLFAKLKRLANESKEQLTLMLNELRKNPKIDDFNKIAQSKIASFKKELNSLEILNSQKYKELNTSEAKKLGKNLWQKAKNLLKK</sequence>
<feature type="coiled-coil region" evidence="1">
    <location>
        <begin position="280"/>
        <end position="342"/>
    </location>
</feature>
<evidence type="ECO:0000256" key="1">
    <source>
        <dbReference type="SAM" id="Coils"/>
    </source>
</evidence>
<proteinExistence type="predicted"/>